<feature type="transmembrane region" description="Helical" evidence="2">
    <location>
        <begin position="14"/>
        <end position="35"/>
    </location>
</feature>
<gene>
    <name evidence="4" type="primary">UL133</name>
</gene>
<reference evidence="5 6" key="1">
    <citation type="journal article" date="2015" name="J. Virol.">
        <title>High-throughput analysis of human cytomegalovirus genome diversity highlights the widespread occurrence of gene-disrupting mutations and pervasive recombination.</title>
        <authorList>
            <person name="Sijmons S."/>
            <person name="Thys K."/>
            <person name="Mbong Ngwese M."/>
            <person name="Van Damme E."/>
            <person name="Dvorak J."/>
            <person name="Van Loock M."/>
            <person name="Li G."/>
            <person name="Tachezy R."/>
            <person name="Busson L."/>
            <person name="Aerssens J."/>
            <person name="Van Ranst M."/>
            <person name="Maes P."/>
        </authorList>
    </citation>
    <scope>NUCLEOTIDE SEQUENCE [LARGE SCALE GENOMIC DNA]</scope>
    <source>
        <strain evidence="4">BE/1/2012</strain>
        <strain evidence="3">BE/17/2011</strain>
    </source>
</reference>
<dbReference type="EMBL" id="KP745699">
    <property type="protein sequence ID" value="AKI18711.1"/>
    <property type="molecule type" value="Genomic_DNA"/>
</dbReference>
<organismHost>
    <name type="scientific">Homo sapiens</name>
    <name type="common">Human</name>
    <dbReference type="NCBI Taxonomy" id="9606"/>
</organismHost>
<dbReference type="Proteomes" id="UP000122942">
    <property type="component" value="Segment"/>
</dbReference>
<sequence>MGCDVQDPSCQCQWGVPAIIVIWITCAALGIWCLAGSSADVSSGPGIAAVVGCSVFMIFLCAYLIRYREFFKDSVIDLLTCRWVRYCSCSCKCSCKCISGPCSRCCSACYKETMIYDMVQYGHRRRPGHGDDPDRVICEIVESPPVSAPTVSVPPPSEESHQPVIPPQPPAPTSEPKPKKGRAKDKPKGRPKDKPPCEPTVSSQPPSQPTAMPGGPPDAPPPAMPQMPPGVAEAVQAAVQTAVAAALQQQQQQQHQTGT</sequence>
<keyword evidence="2" id="KW-1133">Transmembrane helix</keyword>
<feature type="compositionally biased region" description="Pro residues" evidence="1">
    <location>
        <begin position="214"/>
        <end position="228"/>
    </location>
</feature>
<evidence type="ECO:0000313" key="5">
    <source>
        <dbReference type="Proteomes" id="UP000122942"/>
    </source>
</evidence>
<keyword evidence="2" id="KW-0812">Transmembrane</keyword>
<feature type="transmembrane region" description="Helical" evidence="2">
    <location>
        <begin position="47"/>
        <end position="65"/>
    </location>
</feature>
<organism evidence="4 6">
    <name type="scientific">Human cytomegalovirus</name>
    <name type="common">HHV-5</name>
    <name type="synonym">Human herpesvirus 5</name>
    <dbReference type="NCBI Taxonomy" id="10359"/>
    <lineage>
        <taxon>Viruses</taxon>
        <taxon>Duplodnaviria</taxon>
        <taxon>Heunggongvirae</taxon>
        <taxon>Peploviricota</taxon>
        <taxon>Herviviricetes</taxon>
        <taxon>Herpesvirales</taxon>
        <taxon>Orthoherpesviridae</taxon>
        <taxon>Betaherpesvirinae</taxon>
        <taxon>Cytomegalovirus</taxon>
        <taxon>Cytomegalovirus humanbeta5</taxon>
    </lineage>
</organism>
<protein>
    <submittedName>
        <fullName evidence="4">Protein UL133</fullName>
    </submittedName>
</protein>
<evidence type="ECO:0000313" key="3">
    <source>
        <dbReference type="EMBL" id="AKI17039.1"/>
    </source>
</evidence>
<dbReference type="Proteomes" id="UP000154402">
    <property type="component" value="Segment"/>
</dbReference>
<keyword evidence="2" id="KW-0472">Membrane</keyword>
<feature type="region of interest" description="Disordered" evidence="1">
    <location>
        <begin position="146"/>
        <end position="233"/>
    </location>
</feature>
<proteinExistence type="predicted"/>
<evidence type="ECO:0000313" key="4">
    <source>
        <dbReference type="EMBL" id="AKI18711.1"/>
    </source>
</evidence>
<feature type="compositionally biased region" description="Pro residues" evidence="1">
    <location>
        <begin position="164"/>
        <end position="175"/>
    </location>
</feature>
<evidence type="ECO:0000313" key="6">
    <source>
        <dbReference type="Proteomes" id="UP000154402"/>
    </source>
</evidence>
<feature type="compositionally biased region" description="Low complexity" evidence="1">
    <location>
        <begin position="202"/>
        <end position="213"/>
    </location>
</feature>
<feature type="compositionally biased region" description="Basic and acidic residues" evidence="1">
    <location>
        <begin position="184"/>
        <end position="196"/>
    </location>
</feature>
<accession>A0A0G2U078</accession>
<evidence type="ECO:0000256" key="1">
    <source>
        <dbReference type="SAM" id="MobiDB-lite"/>
    </source>
</evidence>
<dbReference type="EMBL" id="KP745689">
    <property type="protein sequence ID" value="AKI17039.1"/>
    <property type="molecule type" value="Genomic_DNA"/>
</dbReference>
<name>A0A0G2U078_HCMV</name>
<evidence type="ECO:0000256" key="2">
    <source>
        <dbReference type="SAM" id="Phobius"/>
    </source>
</evidence>